<dbReference type="InterPro" id="IPR027417">
    <property type="entry name" value="P-loop_NTPase"/>
</dbReference>
<proteinExistence type="predicted"/>
<dbReference type="InterPro" id="IPR020850">
    <property type="entry name" value="GED_dom"/>
</dbReference>
<feature type="compositionally biased region" description="Low complexity" evidence="2">
    <location>
        <begin position="764"/>
        <end position="775"/>
    </location>
</feature>
<evidence type="ECO:0000256" key="1">
    <source>
        <dbReference type="SAM" id="Coils"/>
    </source>
</evidence>
<organism evidence="4 5">
    <name type="scientific">Rasamsonia emersonii (strain ATCC 16479 / CBS 393.64 / IMI 116815)</name>
    <dbReference type="NCBI Taxonomy" id="1408163"/>
    <lineage>
        <taxon>Eukaryota</taxon>
        <taxon>Fungi</taxon>
        <taxon>Dikarya</taxon>
        <taxon>Ascomycota</taxon>
        <taxon>Pezizomycotina</taxon>
        <taxon>Eurotiomycetes</taxon>
        <taxon>Eurotiomycetidae</taxon>
        <taxon>Eurotiales</taxon>
        <taxon>Trichocomaceae</taxon>
        <taxon>Rasamsonia</taxon>
    </lineage>
</organism>
<dbReference type="Proteomes" id="UP000053958">
    <property type="component" value="Unassembled WGS sequence"/>
</dbReference>
<evidence type="ECO:0000313" key="4">
    <source>
        <dbReference type="EMBL" id="KKA22477.1"/>
    </source>
</evidence>
<feature type="region of interest" description="Disordered" evidence="2">
    <location>
        <begin position="620"/>
        <end position="668"/>
    </location>
</feature>
<keyword evidence="1" id="KW-0175">Coiled coil</keyword>
<feature type="compositionally biased region" description="Low complexity" evidence="2">
    <location>
        <begin position="646"/>
        <end position="661"/>
    </location>
</feature>
<dbReference type="PANTHER" id="PTHR38887">
    <property type="entry name" value="CHROMOSOME 21, WHOLE GENOME SHOTGUN SEQUENCE"/>
    <property type="match status" value="1"/>
</dbReference>
<feature type="region of interest" description="Disordered" evidence="2">
    <location>
        <begin position="721"/>
        <end position="744"/>
    </location>
</feature>
<reference evidence="4 5" key="1">
    <citation type="submission" date="2015-04" db="EMBL/GenBank/DDBJ databases">
        <authorList>
            <person name="Heijne W.H."/>
            <person name="Fedorova N.D."/>
            <person name="Nierman W.C."/>
            <person name="Vollebregt A.W."/>
            <person name="Zhao Z."/>
            <person name="Wu L."/>
            <person name="Kumar M."/>
            <person name="Stam H."/>
            <person name="van den Berg M.A."/>
            <person name="Pel H.J."/>
        </authorList>
    </citation>
    <scope>NUCLEOTIDE SEQUENCE [LARGE SCALE GENOMIC DNA]</scope>
    <source>
        <strain evidence="4 5">CBS 393.64</strain>
    </source>
</reference>
<dbReference type="SUPFAM" id="SSF52540">
    <property type="entry name" value="P-loop containing nucleoside triphosphate hydrolases"/>
    <property type="match status" value="1"/>
</dbReference>
<feature type="compositionally biased region" description="Pro residues" evidence="2">
    <location>
        <begin position="68"/>
        <end position="84"/>
    </location>
</feature>
<dbReference type="Pfam" id="PF00350">
    <property type="entry name" value="Dynamin_N"/>
    <property type="match status" value="1"/>
</dbReference>
<dbReference type="Gene3D" id="3.40.50.300">
    <property type="entry name" value="P-loop containing nucleotide triphosphate hydrolases"/>
    <property type="match status" value="1"/>
</dbReference>
<accession>A0A0F4YVZ7</accession>
<dbReference type="EMBL" id="LASV01000141">
    <property type="protein sequence ID" value="KKA22477.1"/>
    <property type="molecule type" value="Genomic_DNA"/>
</dbReference>
<dbReference type="PANTHER" id="PTHR38887:SF1">
    <property type="entry name" value="RAS MODIFICATION PROTEIN ERF4"/>
    <property type="match status" value="1"/>
</dbReference>
<feature type="region of interest" description="Disordered" evidence="2">
    <location>
        <begin position="1"/>
        <end position="92"/>
    </location>
</feature>
<dbReference type="AlphaFoldDB" id="A0A0F4YVZ7"/>
<sequence>MTSTYPSLIPRRPVRYAEYQSLPPMALEPDPPRPSSQSDQTYYLRLQQPIPRSSEKSESFQRSAAPASPLPLSPQVPTDAPPPYSAVVSETPLWSNPSPTITSAITAATTEESRPALPPRRGSADPSFNPCVIPQTSKTIHGRFYRPFARAYSPDLATLGISSDDFLAFIDGLNEAWLASPYIQTGAQVGQLIGLMPSWECQVAAVGIQAAAEYGVMKISKTRTNAYLKVANRKLFQPHGLHAQVLQTPEMMTRIGAPETKLESLPDQVDTAEIQGGDPRIRRIEALKDYVMPLNFDVQPPALAKSKSWVAKAAEKQENWFAERQNRKLMERRQKAQSILAEAEEEHRLANKDIAQLDEQMARLRVEADQKILSLPDNRKGRKKRSKVEHELKRELDKLKGKGQAGSGEGQNSGEEDEGRTTQDEASRSTRGARRAESDTPPQPSATHCPQLQSLQSSDHAALLDLIDELRNHGVNRYVSLPQLIVCGDQSSGKSSVLEAISGVHFPVNDGLCTRFTTEDSIDMENNACSELLENMQAFYTIALDVFVDNVAALAVENCLMRGLTDLLSPMKISQMTDKELEAIVSESDDTHKYRNRIAEKQKVLEKCLDVCRRQQRMIAPSRLNAKSPAKSTKDKPSDSDRVRPSVNSSISASPSGNSKSFGMSGTLTNTSSMSGGLFSPNSTLISNLLPRSTVEQQPSATGGLFGNSAGDHSIFPSASTSTTSLFSKPEGSSSTFRNSSNASTSFPNSLFRFPVQNAESEMAKSPASRASASSQDNPGQSNRFLLAYRTRSYHNAILNHFVERTERLPIRTCAPFLGTRTIHPKKSG</sequence>
<dbReference type="InterPro" id="IPR053221">
    <property type="entry name" value="Burnettramic_acid_biosynth"/>
</dbReference>
<feature type="domain" description="GED" evidence="3">
    <location>
        <begin position="529"/>
        <end position="620"/>
    </location>
</feature>
<gene>
    <name evidence="4" type="ORF">T310_3475</name>
</gene>
<feature type="coiled-coil region" evidence="1">
    <location>
        <begin position="326"/>
        <end position="367"/>
    </location>
</feature>
<feature type="compositionally biased region" description="Low complexity" evidence="2">
    <location>
        <begin position="733"/>
        <end position="744"/>
    </location>
</feature>
<feature type="compositionally biased region" description="Basic and acidic residues" evidence="2">
    <location>
        <begin position="419"/>
        <end position="438"/>
    </location>
</feature>
<name>A0A0F4YVZ7_RASE3</name>
<comment type="caution">
    <text evidence="4">The sequence shown here is derived from an EMBL/GenBank/DDBJ whole genome shotgun (WGS) entry which is preliminary data.</text>
</comment>
<protein>
    <recommendedName>
        <fullName evidence="3">GED domain-containing protein</fullName>
    </recommendedName>
</protein>
<dbReference type="InterPro" id="IPR045063">
    <property type="entry name" value="Dynamin_N"/>
</dbReference>
<dbReference type="STRING" id="1408163.A0A0F4YVZ7"/>
<feature type="region of interest" description="Disordered" evidence="2">
    <location>
        <begin position="108"/>
        <end position="130"/>
    </location>
</feature>
<dbReference type="OrthoDB" id="3068835at2759"/>
<dbReference type="RefSeq" id="XP_013329089.1">
    <property type="nucleotide sequence ID" value="XM_013473635.1"/>
</dbReference>
<evidence type="ECO:0000313" key="5">
    <source>
        <dbReference type="Proteomes" id="UP000053958"/>
    </source>
</evidence>
<feature type="compositionally biased region" description="Basic and acidic residues" evidence="2">
    <location>
        <begin position="388"/>
        <end position="400"/>
    </location>
</feature>
<feature type="region of interest" description="Disordered" evidence="2">
    <location>
        <begin position="375"/>
        <end position="452"/>
    </location>
</feature>
<evidence type="ECO:0000259" key="3">
    <source>
        <dbReference type="PROSITE" id="PS51388"/>
    </source>
</evidence>
<keyword evidence="5" id="KW-1185">Reference proteome</keyword>
<feature type="region of interest" description="Disordered" evidence="2">
    <location>
        <begin position="760"/>
        <end position="781"/>
    </location>
</feature>
<feature type="compositionally biased region" description="Basic and acidic residues" evidence="2">
    <location>
        <begin position="632"/>
        <end position="644"/>
    </location>
</feature>
<dbReference type="GeneID" id="25315824"/>
<dbReference type="PROSITE" id="PS51388">
    <property type="entry name" value="GED"/>
    <property type="match status" value="1"/>
</dbReference>
<evidence type="ECO:0000256" key="2">
    <source>
        <dbReference type="SAM" id="MobiDB-lite"/>
    </source>
</evidence>